<sequence length="459" mass="49185">MRSPRTVAAVAAITLAGVGLLAGCSSSGGGTSADGKVHITVASLIPGSDKSAFKAFDDRVKEFEKANPDIVLKSEEYQWTGPTFATQLAGGTLPDVFNVPFTDSQSLLQAGQLADITAEVKQLPYADKFNQNILAVAKKGDKIYGIPYGPYAMGLSYNREIFQKAGLDPNKPPTTWDEVRQDAKIISQKVPGVAGYMQMTKGNTGGWELTTTTYARGGRMETVGSDGKTKVTTNNPVTKEALQFLHDMRWTDNSVGHNFLLDWSGINQAFGAGQIAMYPSGSDVLTALVQQDKVDPKNYGLTILPVASSGDAGVLVGGNVAAVSPKSSDAQRKAAVKWIDFYYMQKLLSQDQAVADAKVLAASNQPVGVPTLPVFDKATYDQTLSWIKDEVNIPLENVAPFTDKIFDANLVPEPNKHTQELYGALDSVVQAVLTDKNANIDKLLSTVDTNIQALVDADK</sequence>
<keyword evidence="1" id="KW-0732">Signal</keyword>
<dbReference type="SUPFAM" id="SSF53850">
    <property type="entry name" value="Periplasmic binding protein-like II"/>
    <property type="match status" value="1"/>
</dbReference>
<dbReference type="PROSITE" id="PS51257">
    <property type="entry name" value="PROKAR_LIPOPROTEIN"/>
    <property type="match status" value="1"/>
</dbReference>
<dbReference type="RefSeq" id="WP_163289931.1">
    <property type="nucleotide sequence ID" value="NZ_JAAGWY010000002.1"/>
</dbReference>
<evidence type="ECO:0000313" key="3">
    <source>
        <dbReference type="Proteomes" id="UP000474967"/>
    </source>
</evidence>
<dbReference type="InterPro" id="IPR006059">
    <property type="entry name" value="SBP"/>
</dbReference>
<gene>
    <name evidence="2" type="ORF">G3T36_11650</name>
</gene>
<dbReference type="AlphaFoldDB" id="A0A6L9XYN4"/>
<dbReference type="Pfam" id="PF01547">
    <property type="entry name" value="SBP_bac_1"/>
    <property type="match status" value="1"/>
</dbReference>
<dbReference type="PANTHER" id="PTHR43649:SF16">
    <property type="entry name" value="SUGAR-BINDING LIPOPROTEIN"/>
    <property type="match status" value="1"/>
</dbReference>
<reference evidence="2 3" key="1">
    <citation type="journal article" date="2014" name="J. Microbiol.">
        <title>Diaminobutyricibacter tongyongensis gen. nov., sp. nov. and Homoserinibacter gongjuensis gen. nov., sp. nov. belong to the family Microbacteriaceae.</title>
        <authorList>
            <person name="Kim S.J."/>
            <person name="Ahn J.H."/>
            <person name="Weon H.Y."/>
            <person name="Hamada M."/>
            <person name="Suzuki K."/>
            <person name="Kwon S.W."/>
        </authorList>
    </citation>
    <scope>NUCLEOTIDE SEQUENCE [LARGE SCALE GENOMIC DNA]</scope>
    <source>
        <strain evidence="2 3">NBRC 108724</strain>
    </source>
</reference>
<dbReference type="Proteomes" id="UP000474967">
    <property type="component" value="Unassembled WGS sequence"/>
</dbReference>
<protein>
    <submittedName>
        <fullName evidence="2">Extracellular solute-binding protein</fullName>
    </submittedName>
</protein>
<feature type="chain" id="PRO_5039275522" evidence="1">
    <location>
        <begin position="23"/>
        <end position="459"/>
    </location>
</feature>
<feature type="signal peptide" evidence="1">
    <location>
        <begin position="1"/>
        <end position="22"/>
    </location>
</feature>
<name>A0A6L9XYN4_9MICO</name>
<dbReference type="InterPro" id="IPR050490">
    <property type="entry name" value="Bact_solute-bd_prot1"/>
</dbReference>
<dbReference type="EMBL" id="JAAGWY010000002">
    <property type="protein sequence ID" value="NEN06523.1"/>
    <property type="molecule type" value="Genomic_DNA"/>
</dbReference>
<dbReference type="Gene3D" id="3.40.190.10">
    <property type="entry name" value="Periplasmic binding protein-like II"/>
    <property type="match status" value="1"/>
</dbReference>
<keyword evidence="3" id="KW-1185">Reference proteome</keyword>
<organism evidence="2 3">
    <name type="scientific">Leifsonia tongyongensis</name>
    <dbReference type="NCBI Taxonomy" id="1268043"/>
    <lineage>
        <taxon>Bacteria</taxon>
        <taxon>Bacillati</taxon>
        <taxon>Actinomycetota</taxon>
        <taxon>Actinomycetes</taxon>
        <taxon>Micrococcales</taxon>
        <taxon>Microbacteriaceae</taxon>
        <taxon>Leifsonia</taxon>
    </lineage>
</organism>
<evidence type="ECO:0000256" key="1">
    <source>
        <dbReference type="SAM" id="SignalP"/>
    </source>
</evidence>
<evidence type="ECO:0000313" key="2">
    <source>
        <dbReference type="EMBL" id="NEN06523.1"/>
    </source>
</evidence>
<proteinExistence type="predicted"/>
<comment type="caution">
    <text evidence="2">The sequence shown here is derived from an EMBL/GenBank/DDBJ whole genome shotgun (WGS) entry which is preliminary data.</text>
</comment>
<accession>A0A6L9XYN4</accession>
<dbReference type="PANTHER" id="PTHR43649">
    <property type="entry name" value="ARABINOSE-BINDING PROTEIN-RELATED"/>
    <property type="match status" value="1"/>
</dbReference>